<organism evidence="2 3">
    <name type="scientific">Candidatus Roizmanbacteria bacterium GW2011_GWA2_37_7</name>
    <dbReference type="NCBI Taxonomy" id="1618481"/>
    <lineage>
        <taxon>Bacteria</taxon>
        <taxon>Candidatus Roizmaniibacteriota</taxon>
    </lineage>
</organism>
<feature type="domain" description="HTH-like" evidence="1">
    <location>
        <begin position="41"/>
        <end position="96"/>
    </location>
</feature>
<evidence type="ECO:0000313" key="2">
    <source>
        <dbReference type="EMBL" id="KKQ38208.1"/>
    </source>
</evidence>
<dbReference type="Proteomes" id="UP000034471">
    <property type="component" value="Unassembled WGS sequence"/>
</dbReference>
<dbReference type="InterPro" id="IPR025948">
    <property type="entry name" value="HTH-like_dom"/>
</dbReference>
<proteinExistence type="predicted"/>
<evidence type="ECO:0000313" key="3">
    <source>
        <dbReference type="Proteomes" id="UP000034471"/>
    </source>
</evidence>
<evidence type="ECO:0000259" key="1">
    <source>
        <dbReference type="Pfam" id="PF13276"/>
    </source>
</evidence>
<dbReference type="EMBL" id="LBTJ01000015">
    <property type="protein sequence ID" value="KKQ38208.1"/>
    <property type="molecule type" value="Genomic_DNA"/>
</dbReference>
<comment type="caution">
    <text evidence="2">The sequence shown here is derived from an EMBL/GenBank/DDBJ whole genome shotgun (WGS) entry which is preliminary data.</text>
</comment>
<accession>A0A0G0H4P2</accession>
<dbReference type="InterPro" id="IPR050900">
    <property type="entry name" value="Transposase_IS3/IS150/IS904"/>
</dbReference>
<gene>
    <name evidence="2" type="ORF">US54_C0015G0006</name>
</gene>
<protein>
    <submittedName>
        <fullName evidence="2">Integrase, catalytic region</fullName>
    </submittedName>
</protein>
<dbReference type="AlphaFoldDB" id="A0A0G0H4P2"/>
<name>A0A0G0H4P2_9BACT</name>
<sequence>MRRGWIDTRHPHLSIARQCELASVSRSGWYYEPVVIAPEDDIDIMQAIDEIFTACPMYGSPRITAELKRRGVTVNHKRVERLMREMGIEALYPKPKTSIGNIQDKRFPYLLKGLAVIRPNQLRALGAGQKVSLRTAEEKLVFILLYECEAKCW</sequence>
<dbReference type="STRING" id="1618481.US54_C0015G0006"/>
<dbReference type="PANTHER" id="PTHR46889">
    <property type="entry name" value="TRANSPOSASE INSF FOR INSERTION SEQUENCE IS3B-RELATED"/>
    <property type="match status" value="1"/>
</dbReference>
<dbReference type="PANTHER" id="PTHR46889:SF7">
    <property type="entry name" value="TRANSPOSASE FOR INSERTION SEQUENCE ELEMENT IS904"/>
    <property type="match status" value="1"/>
</dbReference>
<reference evidence="2 3" key="1">
    <citation type="journal article" date="2015" name="Nature">
        <title>rRNA introns, odd ribosomes, and small enigmatic genomes across a large radiation of phyla.</title>
        <authorList>
            <person name="Brown C.T."/>
            <person name="Hug L.A."/>
            <person name="Thomas B.C."/>
            <person name="Sharon I."/>
            <person name="Castelle C.J."/>
            <person name="Singh A."/>
            <person name="Wilkins M.J."/>
            <person name="Williams K.H."/>
            <person name="Banfield J.F."/>
        </authorList>
    </citation>
    <scope>NUCLEOTIDE SEQUENCE [LARGE SCALE GENOMIC DNA]</scope>
</reference>
<dbReference type="Pfam" id="PF13276">
    <property type="entry name" value="HTH_21"/>
    <property type="match status" value="1"/>
</dbReference>